<name>A0ABM1A4Z9_APLCA</name>
<protein>
    <submittedName>
        <fullName evidence="3">Uncharacterized protein LOC101852070</fullName>
    </submittedName>
</protein>
<organism evidence="2 3">
    <name type="scientific">Aplysia californica</name>
    <name type="common">California sea hare</name>
    <dbReference type="NCBI Taxonomy" id="6500"/>
    <lineage>
        <taxon>Eukaryota</taxon>
        <taxon>Metazoa</taxon>
        <taxon>Spiralia</taxon>
        <taxon>Lophotrochozoa</taxon>
        <taxon>Mollusca</taxon>
        <taxon>Gastropoda</taxon>
        <taxon>Heterobranchia</taxon>
        <taxon>Euthyneura</taxon>
        <taxon>Tectipleura</taxon>
        <taxon>Aplysiida</taxon>
        <taxon>Aplysioidea</taxon>
        <taxon>Aplysiidae</taxon>
        <taxon>Aplysia</taxon>
    </lineage>
</organism>
<sequence>MASEKKIRASSSGDSHAQAVDALLQIMWNTKTFTLVQFIFISSCYIPTAFQLFCNIFSARPVKYECSQWNETQILQRYSNDSSVNVTATACSAEITDGQTGIVLSRLDCTAWTYPEGRGISLVSDVSIYCLLFVYYLLFKALLYL</sequence>
<keyword evidence="1" id="KW-1133">Transmembrane helix</keyword>
<gene>
    <name evidence="3" type="primary">LOC101852070</name>
</gene>
<proteinExistence type="predicted"/>
<dbReference type="RefSeq" id="XP_012940943.1">
    <property type="nucleotide sequence ID" value="XM_013085489.2"/>
</dbReference>
<evidence type="ECO:0000256" key="1">
    <source>
        <dbReference type="SAM" id="Phobius"/>
    </source>
</evidence>
<keyword evidence="2" id="KW-1185">Reference proteome</keyword>
<keyword evidence="1" id="KW-0812">Transmembrane</keyword>
<evidence type="ECO:0000313" key="2">
    <source>
        <dbReference type="Proteomes" id="UP000694888"/>
    </source>
</evidence>
<dbReference type="GeneID" id="101852070"/>
<feature type="transmembrane region" description="Helical" evidence="1">
    <location>
        <begin position="126"/>
        <end position="144"/>
    </location>
</feature>
<reference evidence="3" key="1">
    <citation type="submission" date="2025-08" db="UniProtKB">
        <authorList>
            <consortium name="RefSeq"/>
        </authorList>
    </citation>
    <scope>IDENTIFICATION</scope>
</reference>
<dbReference type="Proteomes" id="UP000694888">
    <property type="component" value="Unplaced"/>
</dbReference>
<accession>A0ABM1A4Z9</accession>
<keyword evidence="1" id="KW-0472">Membrane</keyword>
<evidence type="ECO:0000313" key="3">
    <source>
        <dbReference type="RefSeq" id="XP_012940943.1"/>
    </source>
</evidence>